<gene>
    <name evidence="2" type="ORF">CYL18_09580</name>
</gene>
<reference evidence="2 3" key="1">
    <citation type="submission" date="2017-12" db="EMBL/GenBank/DDBJ databases">
        <title>Taxonomic description and draft genome of Pradoshia cofamensis Gen. nov., sp. nov., a thermotolerant bacillale isolated from anterior gut of earthworm Eisenia fetida.</title>
        <authorList>
            <person name="Saha T."/>
            <person name="Chakraborty R."/>
        </authorList>
    </citation>
    <scope>NUCLEOTIDE SEQUENCE [LARGE SCALE GENOMIC DNA]</scope>
    <source>
        <strain evidence="2 3">EAG3</strain>
    </source>
</reference>
<keyword evidence="3" id="KW-1185">Reference proteome</keyword>
<sequence length="72" mass="7661">MGKGWTKGGESQAMPSLCPCLVYEGWGKGGRKAGEARECPAYAHAKGMKGGEKVDKRWGKPGNPRSLPILCV</sequence>
<accession>A0A2S7N0I4</accession>
<protein>
    <submittedName>
        <fullName evidence="2">Uncharacterized protein</fullName>
    </submittedName>
</protein>
<evidence type="ECO:0000313" key="2">
    <source>
        <dbReference type="EMBL" id="PQD95523.1"/>
    </source>
</evidence>
<feature type="compositionally biased region" description="Basic and acidic residues" evidence="1">
    <location>
        <begin position="49"/>
        <end position="58"/>
    </location>
</feature>
<dbReference type="EMBL" id="PKOZ01000004">
    <property type="protein sequence ID" value="PQD95523.1"/>
    <property type="molecule type" value="Genomic_DNA"/>
</dbReference>
<comment type="caution">
    <text evidence="2">The sequence shown here is derived from an EMBL/GenBank/DDBJ whole genome shotgun (WGS) entry which is preliminary data.</text>
</comment>
<name>A0A2S7N0I4_9BACI</name>
<dbReference type="AlphaFoldDB" id="A0A2S7N0I4"/>
<evidence type="ECO:0000256" key="1">
    <source>
        <dbReference type="SAM" id="MobiDB-lite"/>
    </source>
</evidence>
<evidence type="ECO:0000313" key="3">
    <source>
        <dbReference type="Proteomes" id="UP000239663"/>
    </source>
</evidence>
<feature type="region of interest" description="Disordered" evidence="1">
    <location>
        <begin position="45"/>
        <end position="72"/>
    </location>
</feature>
<dbReference type="Proteomes" id="UP000239663">
    <property type="component" value="Unassembled WGS sequence"/>
</dbReference>
<organism evidence="2 3">
    <name type="scientific">Pradoshia eiseniae</name>
    <dbReference type="NCBI Taxonomy" id="2064768"/>
    <lineage>
        <taxon>Bacteria</taxon>
        <taxon>Bacillati</taxon>
        <taxon>Bacillota</taxon>
        <taxon>Bacilli</taxon>
        <taxon>Bacillales</taxon>
        <taxon>Bacillaceae</taxon>
        <taxon>Pradoshia</taxon>
    </lineage>
</organism>
<proteinExistence type="predicted"/>